<keyword evidence="2" id="KW-0805">Transcription regulation</keyword>
<dbReference type="InterPro" id="IPR036388">
    <property type="entry name" value="WH-like_DNA-bd_sf"/>
</dbReference>
<keyword evidence="3" id="KW-0238">DNA-binding</keyword>
<evidence type="ECO:0000259" key="5">
    <source>
        <dbReference type="PROSITE" id="PS50931"/>
    </source>
</evidence>
<evidence type="ECO:0000313" key="7">
    <source>
        <dbReference type="Proteomes" id="UP000641137"/>
    </source>
</evidence>
<dbReference type="SUPFAM" id="SSF46785">
    <property type="entry name" value="Winged helix' DNA-binding domain"/>
    <property type="match status" value="1"/>
</dbReference>
<dbReference type="PRINTS" id="PR00039">
    <property type="entry name" value="HTHLYSR"/>
</dbReference>
<dbReference type="AlphaFoldDB" id="A0A8J3GEZ3"/>
<evidence type="ECO:0000256" key="4">
    <source>
        <dbReference type="ARBA" id="ARBA00023163"/>
    </source>
</evidence>
<dbReference type="PANTHER" id="PTHR30427:SF1">
    <property type="entry name" value="TRANSCRIPTIONAL ACTIVATOR PROTEIN LYSR"/>
    <property type="match status" value="1"/>
</dbReference>
<comment type="caution">
    <text evidence="6">The sequence shown here is derived from an EMBL/GenBank/DDBJ whole genome shotgun (WGS) entry which is preliminary data.</text>
</comment>
<protein>
    <submittedName>
        <fullName evidence="6">LysR family transcriptional regulator</fullName>
    </submittedName>
</protein>
<keyword evidence="7" id="KW-1185">Reference proteome</keyword>
<evidence type="ECO:0000256" key="1">
    <source>
        <dbReference type="ARBA" id="ARBA00009437"/>
    </source>
</evidence>
<dbReference type="GO" id="GO:0043565">
    <property type="term" value="F:sequence-specific DNA binding"/>
    <property type="evidence" value="ECO:0007669"/>
    <property type="project" value="TreeGrafter"/>
</dbReference>
<name>A0A8J3GEZ3_9HYPH</name>
<reference evidence="6" key="1">
    <citation type="journal article" date="2014" name="Int. J. Syst. Evol. Microbiol.">
        <title>Complete genome sequence of Corynebacterium casei LMG S-19264T (=DSM 44701T), isolated from a smear-ripened cheese.</title>
        <authorList>
            <consortium name="US DOE Joint Genome Institute (JGI-PGF)"/>
            <person name="Walter F."/>
            <person name="Albersmeier A."/>
            <person name="Kalinowski J."/>
            <person name="Ruckert C."/>
        </authorList>
    </citation>
    <scope>NUCLEOTIDE SEQUENCE</scope>
    <source>
        <strain evidence="6">KCTC 42097</strain>
    </source>
</reference>
<keyword evidence="4" id="KW-0804">Transcription</keyword>
<gene>
    <name evidence="6" type="ORF">GCM10010136_05130</name>
</gene>
<dbReference type="Proteomes" id="UP000641137">
    <property type="component" value="Unassembled WGS sequence"/>
</dbReference>
<dbReference type="Gene3D" id="1.10.10.10">
    <property type="entry name" value="Winged helix-like DNA-binding domain superfamily/Winged helix DNA-binding domain"/>
    <property type="match status" value="1"/>
</dbReference>
<dbReference type="EMBL" id="BMZO01000002">
    <property type="protein sequence ID" value="GHC63642.1"/>
    <property type="molecule type" value="Genomic_DNA"/>
</dbReference>
<dbReference type="Pfam" id="PF03466">
    <property type="entry name" value="LysR_substrate"/>
    <property type="match status" value="1"/>
</dbReference>
<dbReference type="Pfam" id="PF00126">
    <property type="entry name" value="HTH_1"/>
    <property type="match status" value="1"/>
</dbReference>
<comment type="similarity">
    <text evidence="1">Belongs to the LysR transcriptional regulatory family.</text>
</comment>
<accession>A0A8J3GEZ3</accession>
<proteinExistence type="inferred from homology"/>
<dbReference type="SUPFAM" id="SSF53850">
    <property type="entry name" value="Periplasmic binding protein-like II"/>
    <property type="match status" value="1"/>
</dbReference>
<dbReference type="InterPro" id="IPR036390">
    <property type="entry name" value="WH_DNA-bd_sf"/>
</dbReference>
<dbReference type="Gene3D" id="3.40.190.290">
    <property type="match status" value="1"/>
</dbReference>
<sequence length="293" mass="32005">MEFGSFTRAAEKLNLTQPAVSKLIMILEDKCGFQLFHRQKNGVVPTAEGEMLFAEVERVFMGIESISARAKAIRSFDYGEIDLVTFPSLGTRVLPPILASFLTGKHMKVNLSSRNSWLLVDRVASQGVDVGFGMAKIDRPGVQFSLMCSMSAVCILPVGHRLAGKKSVSIRDLENEKLITLADEDGAQVDIDRAFTENGIAREVVLKAQLSEAICSFVASGLGCAIVDPISTVGFRKDELVVKPLAENIRQDIWIVTPSFREVSLSAKALIGHVQKELHSTIATLEQSLKADQ</sequence>
<dbReference type="GO" id="GO:0003700">
    <property type="term" value="F:DNA-binding transcription factor activity"/>
    <property type="evidence" value="ECO:0007669"/>
    <property type="project" value="InterPro"/>
</dbReference>
<dbReference type="InterPro" id="IPR005119">
    <property type="entry name" value="LysR_subst-bd"/>
</dbReference>
<dbReference type="GO" id="GO:0010628">
    <property type="term" value="P:positive regulation of gene expression"/>
    <property type="evidence" value="ECO:0007669"/>
    <property type="project" value="TreeGrafter"/>
</dbReference>
<dbReference type="PANTHER" id="PTHR30427">
    <property type="entry name" value="TRANSCRIPTIONAL ACTIVATOR PROTEIN LYSR"/>
    <property type="match status" value="1"/>
</dbReference>
<evidence type="ECO:0000313" key="6">
    <source>
        <dbReference type="EMBL" id="GHC63642.1"/>
    </source>
</evidence>
<organism evidence="6 7">
    <name type="scientific">Limoniibacter endophyticus</name>
    <dbReference type="NCBI Taxonomy" id="1565040"/>
    <lineage>
        <taxon>Bacteria</taxon>
        <taxon>Pseudomonadati</taxon>
        <taxon>Pseudomonadota</taxon>
        <taxon>Alphaproteobacteria</taxon>
        <taxon>Hyphomicrobiales</taxon>
        <taxon>Bartonellaceae</taxon>
        <taxon>Limoniibacter</taxon>
    </lineage>
</organism>
<dbReference type="InterPro" id="IPR000847">
    <property type="entry name" value="LysR_HTH_N"/>
</dbReference>
<evidence type="ECO:0000256" key="2">
    <source>
        <dbReference type="ARBA" id="ARBA00023015"/>
    </source>
</evidence>
<feature type="domain" description="HTH lysR-type" evidence="5">
    <location>
        <begin position="1"/>
        <end position="46"/>
    </location>
</feature>
<evidence type="ECO:0000256" key="3">
    <source>
        <dbReference type="ARBA" id="ARBA00023125"/>
    </source>
</evidence>
<dbReference type="PROSITE" id="PS50931">
    <property type="entry name" value="HTH_LYSR"/>
    <property type="match status" value="1"/>
</dbReference>
<reference evidence="6" key="2">
    <citation type="submission" date="2020-09" db="EMBL/GenBank/DDBJ databases">
        <authorList>
            <person name="Sun Q."/>
            <person name="Kim S."/>
        </authorList>
    </citation>
    <scope>NUCLEOTIDE SEQUENCE</scope>
    <source>
        <strain evidence="6">KCTC 42097</strain>
    </source>
</reference>